<evidence type="ECO:0000313" key="2">
    <source>
        <dbReference type="Proteomes" id="UP001221413"/>
    </source>
</evidence>
<keyword evidence="2" id="KW-1185">Reference proteome</keyword>
<organism evidence="1 2">
    <name type="scientific">Drechslerella dactyloides</name>
    <name type="common">Nematode-trapping fungus</name>
    <name type="synonym">Arthrobotrys dactyloides</name>
    <dbReference type="NCBI Taxonomy" id="74499"/>
    <lineage>
        <taxon>Eukaryota</taxon>
        <taxon>Fungi</taxon>
        <taxon>Dikarya</taxon>
        <taxon>Ascomycota</taxon>
        <taxon>Pezizomycotina</taxon>
        <taxon>Orbiliomycetes</taxon>
        <taxon>Orbiliales</taxon>
        <taxon>Orbiliaceae</taxon>
        <taxon>Drechslerella</taxon>
    </lineage>
</organism>
<sequence length="111" mass="12445">MRIGGIHPCKIVPHLQPHVRVGFKGKEEEHNGDYELLPFTPELMALVPCRGGQIPAGRRPVIGGIEDGQPLYHAVAKVDDLWIPDKVAPQLGTGNVPYHDKEFWREECMML</sequence>
<comment type="caution">
    <text evidence="1">The sequence shown here is derived from an EMBL/GenBank/DDBJ whole genome shotgun (WGS) entry which is preliminary data.</text>
</comment>
<gene>
    <name evidence="1" type="ORF">Dda_4181</name>
</gene>
<dbReference type="Proteomes" id="UP001221413">
    <property type="component" value="Unassembled WGS sequence"/>
</dbReference>
<dbReference type="AlphaFoldDB" id="A0AAD6J3L2"/>
<dbReference type="InterPro" id="IPR006616">
    <property type="entry name" value="DM9_repeat"/>
</dbReference>
<dbReference type="EMBL" id="JAQGDS010000004">
    <property type="protein sequence ID" value="KAJ6261511.1"/>
    <property type="molecule type" value="Genomic_DNA"/>
</dbReference>
<name>A0AAD6J3L2_DREDA</name>
<accession>A0AAD6J3L2</accession>
<reference evidence="1" key="1">
    <citation type="submission" date="2023-01" db="EMBL/GenBank/DDBJ databases">
        <title>The chitinases involved in constricting ring structure development in the nematode-trapping fungus Drechslerella dactyloides.</title>
        <authorList>
            <person name="Wang R."/>
            <person name="Zhang L."/>
            <person name="Tang P."/>
            <person name="Li S."/>
            <person name="Liang L."/>
        </authorList>
    </citation>
    <scope>NUCLEOTIDE SEQUENCE</scope>
    <source>
        <strain evidence="1">YMF1.00031</strain>
    </source>
</reference>
<evidence type="ECO:0000313" key="1">
    <source>
        <dbReference type="EMBL" id="KAJ6261511.1"/>
    </source>
</evidence>
<proteinExistence type="predicted"/>
<dbReference type="Pfam" id="PF11901">
    <property type="entry name" value="DM9"/>
    <property type="match status" value="1"/>
</dbReference>
<protein>
    <submittedName>
        <fullName evidence="1">Uncharacterized protein</fullName>
    </submittedName>
</protein>